<reference evidence="2" key="1">
    <citation type="submission" date="2018-07" db="EMBL/GenBank/DDBJ databases">
        <title>Streptacidiphilus bronchialis DSM 106435 chromosome.</title>
        <authorList>
            <person name="Batra D."/>
            <person name="Gulvik C.A."/>
        </authorList>
    </citation>
    <scope>NUCLEOTIDE SEQUENCE [LARGE SCALE GENOMIC DNA]</scope>
    <source>
        <strain evidence="2">DSM 106435</strain>
    </source>
</reference>
<sequence>MTAPDRPAAEVREVCRQGLCFGCPGNYEVWVHGCPIPAVIGRCGHHCHDGEPVKVTWQVDTER</sequence>
<dbReference type="AlphaFoldDB" id="A0A345SXE8"/>
<dbReference type="KEGG" id="stri:C7M71_014120"/>
<dbReference type="EMBL" id="CP031264">
    <property type="protein sequence ID" value="AXI78403.1"/>
    <property type="molecule type" value="Genomic_DNA"/>
</dbReference>
<accession>A0A345SXE8</accession>
<dbReference type="Proteomes" id="UP000249340">
    <property type="component" value="Chromosome"/>
</dbReference>
<dbReference type="RefSeq" id="WP_111491942.1">
    <property type="nucleotide sequence ID" value="NZ_CP031264.1"/>
</dbReference>
<evidence type="ECO:0000313" key="1">
    <source>
        <dbReference type="EMBL" id="AXI78403.1"/>
    </source>
</evidence>
<evidence type="ECO:0000313" key="2">
    <source>
        <dbReference type="Proteomes" id="UP000249340"/>
    </source>
</evidence>
<organism evidence="1 2">
    <name type="scientific">Peterkaempfera bronchialis</name>
    <dbReference type="NCBI Taxonomy" id="2126346"/>
    <lineage>
        <taxon>Bacteria</taxon>
        <taxon>Bacillati</taxon>
        <taxon>Actinomycetota</taxon>
        <taxon>Actinomycetes</taxon>
        <taxon>Kitasatosporales</taxon>
        <taxon>Streptomycetaceae</taxon>
        <taxon>Peterkaempfera</taxon>
    </lineage>
</organism>
<keyword evidence="2" id="KW-1185">Reference proteome</keyword>
<gene>
    <name evidence="1" type="ORF">C7M71_014120</name>
</gene>
<protein>
    <submittedName>
        <fullName evidence="1">Uncharacterized protein</fullName>
    </submittedName>
</protein>
<dbReference type="OrthoDB" id="9796486at2"/>
<name>A0A345SXE8_9ACTN</name>
<proteinExistence type="predicted"/>